<dbReference type="InterPro" id="IPR051213">
    <property type="entry name" value="START_lipid_transfer"/>
</dbReference>
<evidence type="ECO:0000256" key="4">
    <source>
        <dbReference type="ARBA" id="ARBA00023128"/>
    </source>
</evidence>
<protein>
    <recommendedName>
        <fullName evidence="6">StAR-related lipid transfer protein 7, mitochondrial</fullName>
    </recommendedName>
    <alternativeName>
        <fullName evidence="7">START domain-containing protein 7</fullName>
    </alternativeName>
</protein>
<evidence type="ECO:0000256" key="9">
    <source>
        <dbReference type="SAM" id="SignalP"/>
    </source>
</evidence>
<dbReference type="GO" id="GO:0005576">
    <property type="term" value="C:extracellular region"/>
    <property type="evidence" value="ECO:0007669"/>
    <property type="project" value="GOC"/>
</dbReference>
<dbReference type="GO" id="GO:0006954">
    <property type="term" value="P:inflammatory response"/>
    <property type="evidence" value="ECO:0007669"/>
    <property type="project" value="Ensembl"/>
</dbReference>
<dbReference type="GO" id="GO:0140104">
    <property type="term" value="F:molecular carrier activity"/>
    <property type="evidence" value="ECO:0007669"/>
    <property type="project" value="Ensembl"/>
</dbReference>
<dbReference type="GO" id="GO:0001773">
    <property type="term" value="P:myeloid dendritic cell activation"/>
    <property type="evidence" value="ECO:0007669"/>
    <property type="project" value="Ensembl"/>
</dbReference>
<keyword evidence="2" id="KW-0809">Transit peptide</keyword>
<evidence type="ECO:0000256" key="7">
    <source>
        <dbReference type="ARBA" id="ARBA00079053"/>
    </source>
</evidence>
<dbReference type="Gene3D" id="3.30.530.20">
    <property type="match status" value="1"/>
</dbReference>
<evidence type="ECO:0000256" key="6">
    <source>
        <dbReference type="ARBA" id="ARBA00069252"/>
    </source>
</evidence>
<feature type="domain" description="START" evidence="10">
    <location>
        <begin position="256"/>
        <end position="414"/>
    </location>
</feature>
<keyword evidence="9" id="KW-0732">Signal</keyword>
<reference evidence="11" key="3">
    <citation type="submission" date="2025-09" db="UniProtKB">
        <authorList>
            <consortium name="Ensembl"/>
        </authorList>
    </citation>
    <scope>IDENTIFICATION</scope>
    <source>
        <strain evidence="11">Isolate ISIS603380</strain>
    </source>
</reference>
<name>G3TFH8_LOXAF</name>
<keyword evidence="4" id="KW-0496">Mitochondrion</keyword>
<dbReference type="OMA" id="YENTHGH"/>
<feature type="region of interest" description="Disordered" evidence="8">
    <location>
        <begin position="126"/>
        <end position="151"/>
    </location>
</feature>
<dbReference type="CDD" id="cd08911">
    <property type="entry name" value="START_STARD7-like"/>
    <property type="match status" value="1"/>
</dbReference>
<accession>G3TFH8</accession>
<sequence length="457" mass="52332">MFPRRPPAAVAAWLAGAAAAAAAAAGARAGGLPALLASQCRFVTGLRVRRAQQIAQLYGRLYSESARRGLLGRLWRRLRGRPGPVSSLMAALAGAFVWDEERIQEEELQRSIDEMKRLEEMSSVFQSSGVERHSTEPKSQTEESADSGDREQPWEMVMDKKHFKLWRRPIAGTPLYQYRGEAWLPFKCVPWLPRSLCPFKPFCSDCSSKNVLCFSVCLFLFSQMTRVQCRLCVSLLPRHDFWFLNLALRSIVLFFGTYTDVTPRQFFNVQLDTEYRKKWDALVIKLEVIERDAVSGSEVLHWVTHFPYPMYSRDYVYVRRYSVDQENNVMVLVSRAVEHPSVPESPEFVRVRSYESQMVIRPHKSFDENGFDYLLTYSDNPQTVFPRYCVSWMVSSGMPDFLEKLHLATLKAKNMEIKVKDYISAKPLDMGSEAKATTQSSERKKEGSHGPAQIEYA</sequence>
<dbReference type="Proteomes" id="UP000007646">
    <property type="component" value="Unassembled WGS sequence"/>
</dbReference>
<dbReference type="SUPFAM" id="SSF55961">
    <property type="entry name" value="Bet v1-like"/>
    <property type="match status" value="1"/>
</dbReference>
<dbReference type="GeneTree" id="ENSGT00940000157856"/>
<feature type="region of interest" description="Disordered" evidence="8">
    <location>
        <begin position="431"/>
        <end position="457"/>
    </location>
</feature>
<evidence type="ECO:0000256" key="1">
    <source>
        <dbReference type="ARBA" id="ARBA00004173"/>
    </source>
</evidence>
<dbReference type="InterPro" id="IPR002913">
    <property type="entry name" value="START_lipid-bd_dom"/>
</dbReference>
<keyword evidence="12" id="KW-1185">Reference proteome</keyword>
<evidence type="ECO:0000256" key="3">
    <source>
        <dbReference type="ARBA" id="ARBA00023054"/>
    </source>
</evidence>
<comment type="function">
    <text evidence="5">May play a protective role in mucosal tissues by preventing exaggerated allergic responses.</text>
</comment>
<reference evidence="11" key="2">
    <citation type="submission" date="2025-08" db="UniProtKB">
        <authorList>
            <consortium name="Ensembl"/>
        </authorList>
    </citation>
    <scope>IDENTIFICATION</scope>
    <source>
        <strain evidence="11">Isolate ISIS603380</strain>
    </source>
</reference>
<evidence type="ECO:0000256" key="2">
    <source>
        <dbReference type="ARBA" id="ARBA00022946"/>
    </source>
</evidence>
<dbReference type="InterPro" id="IPR023393">
    <property type="entry name" value="START-like_dom_sf"/>
</dbReference>
<dbReference type="AlphaFoldDB" id="G3TFH8"/>
<reference evidence="11 12" key="1">
    <citation type="submission" date="2009-06" db="EMBL/GenBank/DDBJ databases">
        <title>The Genome Sequence of Loxodonta africana (African elephant).</title>
        <authorList>
            <person name="Di Palma F."/>
            <person name="Heiman D."/>
            <person name="Young S."/>
            <person name="Johnson J."/>
            <person name="Lander E.S."/>
            <person name="Lindblad-Toh K."/>
        </authorList>
    </citation>
    <scope>NUCLEOTIDE SEQUENCE [LARGE SCALE GENOMIC DNA]</scope>
    <source>
        <strain evidence="11 12">Isolate ISIS603380</strain>
    </source>
</reference>
<feature type="signal peptide" evidence="9">
    <location>
        <begin position="1"/>
        <end position="29"/>
    </location>
</feature>
<feature type="compositionally biased region" description="Basic and acidic residues" evidence="8">
    <location>
        <begin position="130"/>
        <end position="151"/>
    </location>
</feature>
<keyword evidence="3" id="KW-0175">Coiled coil</keyword>
<dbReference type="GO" id="GO:0061436">
    <property type="term" value="P:establishment of skin barrier"/>
    <property type="evidence" value="ECO:0007669"/>
    <property type="project" value="Ensembl"/>
</dbReference>
<evidence type="ECO:0000313" key="12">
    <source>
        <dbReference type="Proteomes" id="UP000007646"/>
    </source>
</evidence>
<dbReference type="eggNOG" id="KOG2761">
    <property type="taxonomic scope" value="Eukaryota"/>
</dbReference>
<evidence type="ECO:0000259" key="10">
    <source>
        <dbReference type="PROSITE" id="PS50848"/>
    </source>
</evidence>
<organism evidence="11 12">
    <name type="scientific">Loxodonta africana</name>
    <name type="common">African elephant</name>
    <dbReference type="NCBI Taxonomy" id="9785"/>
    <lineage>
        <taxon>Eukaryota</taxon>
        <taxon>Metazoa</taxon>
        <taxon>Chordata</taxon>
        <taxon>Craniata</taxon>
        <taxon>Vertebrata</taxon>
        <taxon>Euteleostomi</taxon>
        <taxon>Mammalia</taxon>
        <taxon>Eutheria</taxon>
        <taxon>Afrotheria</taxon>
        <taxon>Proboscidea</taxon>
        <taxon>Elephantidae</taxon>
        <taxon>Loxodonta</taxon>
    </lineage>
</organism>
<dbReference type="SMART" id="SM00234">
    <property type="entry name" value="START"/>
    <property type="match status" value="1"/>
</dbReference>
<proteinExistence type="predicted"/>
<dbReference type="PROSITE" id="PS50848">
    <property type="entry name" value="START"/>
    <property type="match status" value="1"/>
</dbReference>
<dbReference type="GO" id="GO:0042092">
    <property type="term" value="P:type 2 immune response"/>
    <property type="evidence" value="ECO:0007669"/>
    <property type="project" value="Ensembl"/>
</dbReference>
<dbReference type="GO" id="GO:0120197">
    <property type="term" value="P:mucociliary clearance"/>
    <property type="evidence" value="ECO:0007669"/>
    <property type="project" value="Ensembl"/>
</dbReference>
<dbReference type="FunFam" id="3.30.530.20:FF:000016">
    <property type="entry name" value="StAR-related lipid transfer protein 7, mitochondrial"/>
    <property type="match status" value="1"/>
</dbReference>
<dbReference type="PANTHER" id="PTHR19308:SF8">
    <property type="entry name" value="STAR-RELATED LIPID TRANSFER PROTEIN 7, MITOCHONDRIAL"/>
    <property type="match status" value="1"/>
</dbReference>
<dbReference type="InterPro" id="IPR041949">
    <property type="entry name" value="START_STARD7"/>
</dbReference>
<dbReference type="GO" id="GO:0008289">
    <property type="term" value="F:lipid binding"/>
    <property type="evidence" value="ECO:0007669"/>
    <property type="project" value="InterPro"/>
</dbReference>
<dbReference type="Ensembl" id="ENSLAFT00000015614.3">
    <property type="protein sequence ID" value="ENSLAFP00000013088.3"/>
    <property type="gene ID" value="ENSLAFG00000015617.3"/>
</dbReference>
<gene>
    <name evidence="11" type="primary">STARD7</name>
</gene>
<dbReference type="Pfam" id="PF01852">
    <property type="entry name" value="START"/>
    <property type="match status" value="1"/>
</dbReference>
<comment type="subcellular location">
    <subcellularLocation>
        <location evidence="1">Mitochondrion</location>
    </subcellularLocation>
</comment>
<dbReference type="FunCoup" id="G3TFH8">
    <property type="interactions" value="144"/>
</dbReference>
<dbReference type="GO" id="GO:0005739">
    <property type="term" value="C:mitochondrion"/>
    <property type="evidence" value="ECO:0007669"/>
    <property type="project" value="UniProtKB-SubCell"/>
</dbReference>
<evidence type="ECO:0000256" key="8">
    <source>
        <dbReference type="SAM" id="MobiDB-lite"/>
    </source>
</evidence>
<evidence type="ECO:0000256" key="5">
    <source>
        <dbReference type="ARBA" id="ARBA00053168"/>
    </source>
</evidence>
<dbReference type="STRING" id="9785.ENSLAFP00000013088"/>
<dbReference type="InParanoid" id="G3TFH8"/>
<dbReference type="PANTHER" id="PTHR19308">
    <property type="entry name" value="PHOSPHATIDYLCHOLINE TRANSFER PROTEIN"/>
    <property type="match status" value="1"/>
</dbReference>
<feature type="chain" id="PRO_5003455355" description="StAR-related lipid transfer protein 7, mitochondrial" evidence="9">
    <location>
        <begin position="30"/>
        <end position="457"/>
    </location>
</feature>
<evidence type="ECO:0000313" key="11">
    <source>
        <dbReference type="Ensembl" id="ENSLAFP00000013088.3"/>
    </source>
</evidence>